<keyword evidence="2" id="KW-0328">Glycosyltransferase</keyword>
<feature type="domain" description="Glycosyltransferase 61 catalytic" evidence="9">
    <location>
        <begin position="319"/>
        <end position="393"/>
    </location>
</feature>
<dbReference type="OrthoDB" id="529273at2759"/>
<keyword evidence="4 8" id="KW-0812">Transmembrane</keyword>
<comment type="caution">
    <text evidence="10">The sequence shown here is derived from an EMBL/GenBank/DDBJ whole genome shotgun (WGS) entry which is preliminary data.</text>
</comment>
<gene>
    <name evidence="10" type="ORF">BIW11_06911</name>
</gene>
<dbReference type="Pfam" id="PF04577">
    <property type="entry name" value="Glyco_transf_61"/>
    <property type="match status" value="1"/>
</dbReference>
<protein>
    <submittedName>
        <fullName evidence="10">Putative glycosyltransferase AGO61-like</fullName>
    </submittedName>
</protein>
<sequence length="674" mass="77251">MKTLFVLSVTNVIKLSDFAMFGKFTFLIALLNIVIPYFVGTSSVSCLYGPPSAQMNVPIAKSKNGANRSGESTFNKVTHVQRSKHCLFSQVCWHRHGLLFKLKSSGIEKKKANRSWTHGEWPITDLSASTVEHNGLPIDIVPLDEVTFDHVIDSSRQVRQLERAILLHRFLPSNLMHVLHDDVLPAFALWEQLNDTSASYPKIKKNENTNVNLLLVDHVRHLFDELYNLVGVPVVYSELGQITCVDKLYIGMPRITLWYQYGFKTPQGPLDGTDISMLNKFRRRAGVPDIHSKSKVNLMMSSPRNLNMTKLLFRLQNTSICTLVVRDTNRKILNIDKVKDMLQSEKNCSVHVVSLGQCSLIELRRLIGATDLLVAMHGAELALTIFLPQTSAVLEMFPYAVPSRNYTPYRTLCRLLNIAYAAWENTISANTIANLKHGINMLPEEEKARIINQTQVQPHLCCEDPAWLFRVYQDTWVDLHSFRKTLKILESLKWKMLKCHNGVTFNSLFFSVQNRVAWNENWSAFWQYLETINDGQDSTFYLSRVRNPSCVRIEDRINIFWMIPFNLVDNSKTDYKLRDLRDKNPSPGKVFTESESSFGKKNGDLFEITQRLQKQMKSTDVWYEVVTQCLSETDRAEAVLTRTKNTSVEIYCSEKLLVWIKPEEGTELPSPLTC</sequence>
<dbReference type="AlphaFoldDB" id="A0A1V9XW70"/>
<evidence type="ECO:0000313" key="10">
    <source>
        <dbReference type="EMBL" id="OQR77691.1"/>
    </source>
</evidence>
<reference evidence="10 11" key="1">
    <citation type="journal article" date="2017" name="Gigascience">
        <title>Draft genome of the honey bee ectoparasitic mite, Tropilaelaps mercedesae, is shaped by the parasitic life history.</title>
        <authorList>
            <person name="Dong X."/>
            <person name="Armstrong S.D."/>
            <person name="Xia D."/>
            <person name="Makepeace B.L."/>
            <person name="Darby A.C."/>
            <person name="Kadowaki T."/>
        </authorList>
    </citation>
    <scope>NUCLEOTIDE SEQUENCE [LARGE SCALE GENOMIC DNA]</scope>
    <source>
        <strain evidence="10">Wuxi-XJTLU</strain>
    </source>
</reference>
<evidence type="ECO:0000256" key="8">
    <source>
        <dbReference type="SAM" id="Phobius"/>
    </source>
</evidence>
<dbReference type="GO" id="GO:0035269">
    <property type="term" value="P:protein O-linked glycosylation via mannose"/>
    <property type="evidence" value="ECO:0007669"/>
    <property type="project" value="TreeGrafter"/>
</dbReference>
<feature type="transmembrane region" description="Helical" evidence="8">
    <location>
        <begin position="21"/>
        <end position="39"/>
    </location>
</feature>
<dbReference type="GO" id="GO:0016020">
    <property type="term" value="C:membrane"/>
    <property type="evidence" value="ECO:0007669"/>
    <property type="project" value="UniProtKB-SubCell"/>
</dbReference>
<name>A0A1V9XW70_9ACAR</name>
<dbReference type="STRING" id="418985.A0A1V9XW70"/>
<proteinExistence type="predicted"/>
<keyword evidence="5 8" id="KW-1133">Transmembrane helix</keyword>
<dbReference type="PANTHER" id="PTHR20961:SF38">
    <property type="entry name" value="PROTEIN O-LINKED-MANNOSE BETA-1,4-N-ACETYLGLUCOSAMINYLTRANSFERASE 2"/>
    <property type="match status" value="1"/>
</dbReference>
<dbReference type="InterPro" id="IPR049625">
    <property type="entry name" value="Glyco_transf_61_cat"/>
</dbReference>
<evidence type="ECO:0000256" key="7">
    <source>
        <dbReference type="ARBA" id="ARBA00023180"/>
    </source>
</evidence>
<keyword evidence="7" id="KW-0325">Glycoprotein</keyword>
<dbReference type="InParanoid" id="A0A1V9XW70"/>
<dbReference type="PANTHER" id="PTHR20961">
    <property type="entry name" value="GLYCOSYLTRANSFERASE"/>
    <property type="match status" value="1"/>
</dbReference>
<dbReference type="EMBL" id="MNPL01003222">
    <property type="protein sequence ID" value="OQR77691.1"/>
    <property type="molecule type" value="Genomic_DNA"/>
</dbReference>
<keyword evidence="11" id="KW-1185">Reference proteome</keyword>
<evidence type="ECO:0000256" key="5">
    <source>
        <dbReference type="ARBA" id="ARBA00022989"/>
    </source>
</evidence>
<keyword evidence="6 8" id="KW-0472">Membrane</keyword>
<evidence type="ECO:0000256" key="1">
    <source>
        <dbReference type="ARBA" id="ARBA00004167"/>
    </source>
</evidence>
<evidence type="ECO:0000256" key="4">
    <source>
        <dbReference type="ARBA" id="ARBA00022692"/>
    </source>
</evidence>
<evidence type="ECO:0000313" key="11">
    <source>
        <dbReference type="Proteomes" id="UP000192247"/>
    </source>
</evidence>
<evidence type="ECO:0000259" key="9">
    <source>
        <dbReference type="Pfam" id="PF04577"/>
    </source>
</evidence>
<organism evidence="10 11">
    <name type="scientific">Tropilaelaps mercedesae</name>
    <dbReference type="NCBI Taxonomy" id="418985"/>
    <lineage>
        <taxon>Eukaryota</taxon>
        <taxon>Metazoa</taxon>
        <taxon>Ecdysozoa</taxon>
        <taxon>Arthropoda</taxon>
        <taxon>Chelicerata</taxon>
        <taxon>Arachnida</taxon>
        <taxon>Acari</taxon>
        <taxon>Parasitiformes</taxon>
        <taxon>Mesostigmata</taxon>
        <taxon>Gamasina</taxon>
        <taxon>Dermanyssoidea</taxon>
        <taxon>Laelapidae</taxon>
        <taxon>Tropilaelaps</taxon>
    </lineage>
</organism>
<accession>A0A1V9XW70</accession>
<dbReference type="InterPro" id="IPR007657">
    <property type="entry name" value="Glycosyltransferase_61"/>
</dbReference>
<dbReference type="GO" id="GO:0097363">
    <property type="term" value="F:protein O-acetylglucosaminyltransferase activity"/>
    <property type="evidence" value="ECO:0007669"/>
    <property type="project" value="TreeGrafter"/>
</dbReference>
<comment type="subcellular location">
    <subcellularLocation>
        <location evidence="1">Membrane</location>
        <topology evidence="1">Single-pass membrane protein</topology>
    </subcellularLocation>
</comment>
<dbReference type="Proteomes" id="UP000192247">
    <property type="component" value="Unassembled WGS sequence"/>
</dbReference>
<evidence type="ECO:0000256" key="2">
    <source>
        <dbReference type="ARBA" id="ARBA00022676"/>
    </source>
</evidence>
<evidence type="ECO:0000256" key="3">
    <source>
        <dbReference type="ARBA" id="ARBA00022679"/>
    </source>
</evidence>
<keyword evidence="3 10" id="KW-0808">Transferase</keyword>
<evidence type="ECO:0000256" key="6">
    <source>
        <dbReference type="ARBA" id="ARBA00023136"/>
    </source>
</evidence>
<dbReference type="GO" id="GO:0005783">
    <property type="term" value="C:endoplasmic reticulum"/>
    <property type="evidence" value="ECO:0007669"/>
    <property type="project" value="TreeGrafter"/>
</dbReference>